<dbReference type="CDD" id="cd00158">
    <property type="entry name" value="RHOD"/>
    <property type="match status" value="1"/>
</dbReference>
<dbReference type="PANTHER" id="PTHR10953">
    <property type="entry name" value="UBIQUITIN-ACTIVATING ENZYME E1"/>
    <property type="match status" value="1"/>
</dbReference>
<keyword evidence="2" id="KW-0808">Transferase</keyword>
<dbReference type="Pfam" id="PF00899">
    <property type="entry name" value="ThiF"/>
    <property type="match status" value="1"/>
</dbReference>
<evidence type="ECO:0000259" key="1">
    <source>
        <dbReference type="PROSITE" id="PS50206"/>
    </source>
</evidence>
<gene>
    <name evidence="2" type="primary">moeB</name>
    <name evidence="2" type="ORF">GCM10022246_02530</name>
</gene>
<dbReference type="PANTHER" id="PTHR10953:SF102">
    <property type="entry name" value="ADENYLYLTRANSFERASE AND SULFURTRANSFERASE MOCS3"/>
    <property type="match status" value="1"/>
</dbReference>
<dbReference type="GO" id="GO:0016779">
    <property type="term" value="F:nucleotidyltransferase activity"/>
    <property type="evidence" value="ECO:0007669"/>
    <property type="project" value="UniProtKB-KW"/>
</dbReference>
<dbReference type="InterPro" id="IPR035985">
    <property type="entry name" value="Ubiquitin-activating_enz"/>
</dbReference>
<dbReference type="Proteomes" id="UP001501081">
    <property type="component" value="Unassembled WGS sequence"/>
</dbReference>
<sequence>MDKERYQRQTILPGFGEEAQLRLSKAKVLVIGAGGLGCPALQYLVAAGVGYIGIADDDKVELSNLQRQILFGVADIRELKVNAASKRLKQMNPDVRLLLYPFSINKKNIISTLNDYDIIFDGTDNFETRYLVNDACALLKKPLIFAAVSGYEGQLAAFNIPDDAGLTTNYRDLFPIQPKAKEIPNCAENGILGVIPGIIGTMAAGEIIKVITGIGNTLANKLLHYNLLNQQQYEINISPSDAYKPIKSEIDLMERDYNLEKIKVNGFIEIDVDAMLELNDKESSIIVDVRERHEFPKLNSNIYKQIPMSEFSDFVESDIEQTTIILLCQHGIRSVAAAELLHKKYGEAKNIYSLKGGIAKWRNHFLTT</sequence>
<dbReference type="SUPFAM" id="SSF69572">
    <property type="entry name" value="Activating enzymes of the ubiquitin-like proteins"/>
    <property type="match status" value="1"/>
</dbReference>
<organism evidence="2 3">
    <name type="scientific">Pedobacter ginsengiterrae</name>
    <dbReference type="NCBI Taxonomy" id="871696"/>
    <lineage>
        <taxon>Bacteria</taxon>
        <taxon>Pseudomonadati</taxon>
        <taxon>Bacteroidota</taxon>
        <taxon>Sphingobacteriia</taxon>
        <taxon>Sphingobacteriales</taxon>
        <taxon>Sphingobacteriaceae</taxon>
        <taxon>Pedobacter</taxon>
    </lineage>
</organism>
<keyword evidence="2" id="KW-0548">Nucleotidyltransferase</keyword>
<name>A0ABP7NPT9_9SPHI</name>
<accession>A0ABP7NPT9</accession>
<proteinExistence type="predicted"/>
<dbReference type="EMBL" id="BAABAK010000001">
    <property type="protein sequence ID" value="GAA3951638.1"/>
    <property type="molecule type" value="Genomic_DNA"/>
</dbReference>
<evidence type="ECO:0000313" key="3">
    <source>
        <dbReference type="Proteomes" id="UP001501081"/>
    </source>
</evidence>
<dbReference type="InterPro" id="IPR045886">
    <property type="entry name" value="ThiF/MoeB/HesA"/>
</dbReference>
<dbReference type="InterPro" id="IPR000594">
    <property type="entry name" value="ThiF_NAD_FAD-bd"/>
</dbReference>
<dbReference type="Gene3D" id="3.40.250.10">
    <property type="entry name" value="Rhodanese-like domain"/>
    <property type="match status" value="1"/>
</dbReference>
<dbReference type="RefSeq" id="WP_344764305.1">
    <property type="nucleotide sequence ID" value="NZ_BAABAK010000001.1"/>
</dbReference>
<dbReference type="InterPro" id="IPR001763">
    <property type="entry name" value="Rhodanese-like_dom"/>
</dbReference>
<evidence type="ECO:0000313" key="2">
    <source>
        <dbReference type="EMBL" id="GAA3951638.1"/>
    </source>
</evidence>
<dbReference type="Gene3D" id="3.40.50.720">
    <property type="entry name" value="NAD(P)-binding Rossmann-like Domain"/>
    <property type="match status" value="1"/>
</dbReference>
<dbReference type="PROSITE" id="PS50206">
    <property type="entry name" value="RHODANESE_3"/>
    <property type="match status" value="1"/>
</dbReference>
<protein>
    <submittedName>
        <fullName evidence="2">Molybdopterin-synthase adenylyltransferase MoeB</fullName>
    </submittedName>
</protein>
<keyword evidence="3" id="KW-1185">Reference proteome</keyword>
<dbReference type="Pfam" id="PF00581">
    <property type="entry name" value="Rhodanese"/>
    <property type="match status" value="1"/>
</dbReference>
<feature type="domain" description="Rhodanese" evidence="1">
    <location>
        <begin position="322"/>
        <end position="366"/>
    </location>
</feature>
<dbReference type="SMART" id="SM00450">
    <property type="entry name" value="RHOD"/>
    <property type="match status" value="1"/>
</dbReference>
<dbReference type="CDD" id="cd00757">
    <property type="entry name" value="ThiF_MoeB_HesA_family"/>
    <property type="match status" value="1"/>
</dbReference>
<comment type="caution">
    <text evidence="2">The sequence shown here is derived from an EMBL/GenBank/DDBJ whole genome shotgun (WGS) entry which is preliminary data.</text>
</comment>
<reference evidence="3" key="1">
    <citation type="journal article" date="2019" name="Int. J. Syst. Evol. Microbiol.">
        <title>The Global Catalogue of Microorganisms (GCM) 10K type strain sequencing project: providing services to taxonomists for standard genome sequencing and annotation.</title>
        <authorList>
            <consortium name="The Broad Institute Genomics Platform"/>
            <consortium name="The Broad Institute Genome Sequencing Center for Infectious Disease"/>
            <person name="Wu L."/>
            <person name="Ma J."/>
        </authorList>
    </citation>
    <scope>NUCLEOTIDE SEQUENCE [LARGE SCALE GENOMIC DNA]</scope>
    <source>
        <strain evidence="3">JCM 17338</strain>
    </source>
</reference>
<dbReference type="InterPro" id="IPR036873">
    <property type="entry name" value="Rhodanese-like_dom_sf"/>
</dbReference>